<protein>
    <submittedName>
        <fullName evidence="2">Uncharacterized protein</fullName>
    </submittedName>
</protein>
<sequence>MESEWILPLVGLTELKDTPTCTCDLQPLDKKKKKGATGKRMGEAGGRGAGDDERMKRRMKWERKEEKGEGETRGIVGKRDEEGMKLNEKRGMNRWKKFYN</sequence>
<proteinExistence type="predicted"/>
<dbReference type="EMBL" id="CADEAL010000071">
    <property type="protein sequence ID" value="CAB1413804.1"/>
    <property type="molecule type" value="Genomic_DNA"/>
</dbReference>
<feature type="compositionally biased region" description="Basic and acidic residues" evidence="1">
    <location>
        <begin position="62"/>
        <end position="87"/>
    </location>
</feature>
<keyword evidence="3" id="KW-1185">Reference proteome</keyword>
<organism evidence="2 3">
    <name type="scientific">Pleuronectes platessa</name>
    <name type="common">European plaice</name>
    <dbReference type="NCBI Taxonomy" id="8262"/>
    <lineage>
        <taxon>Eukaryota</taxon>
        <taxon>Metazoa</taxon>
        <taxon>Chordata</taxon>
        <taxon>Craniata</taxon>
        <taxon>Vertebrata</taxon>
        <taxon>Euteleostomi</taxon>
        <taxon>Actinopterygii</taxon>
        <taxon>Neopterygii</taxon>
        <taxon>Teleostei</taxon>
        <taxon>Neoteleostei</taxon>
        <taxon>Acanthomorphata</taxon>
        <taxon>Carangaria</taxon>
        <taxon>Pleuronectiformes</taxon>
        <taxon>Pleuronectoidei</taxon>
        <taxon>Pleuronectidae</taxon>
        <taxon>Pleuronectes</taxon>
    </lineage>
</organism>
<name>A0A9N7TKY8_PLEPL</name>
<gene>
    <name evidence="2" type="ORF">PLEPLA_LOCUS1506</name>
</gene>
<evidence type="ECO:0000256" key="1">
    <source>
        <dbReference type="SAM" id="MobiDB-lite"/>
    </source>
</evidence>
<dbReference type="Proteomes" id="UP001153269">
    <property type="component" value="Unassembled WGS sequence"/>
</dbReference>
<dbReference type="AlphaFoldDB" id="A0A9N7TKY8"/>
<evidence type="ECO:0000313" key="3">
    <source>
        <dbReference type="Proteomes" id="UP001153269"/>
    </source>
</evidence>
<feature type="region of interest" description="Disordered" evidence="1">
    <location>
        <begin position="24"/>
        <end position="87"/>
    </location>
</feature>
<evidence type="ECO:0000313" key="2">
    <source>
        <dbReference type="EMBL" id="CAB1413804.1"/>
    </source>
</evidence>
<accession>A0A9N7TKY8</accession>
<comment type="caution">
    <text evidence="2">The sequence shown here is derived from an EMBL/GenBank/DDBJ whole genome shotgun (WGS) entry which is preliminary data.</text>
</comment>
<reference evidence="2" key="1">
    <citation type="submission" date="2020-03" db="EMBL/GenBank/DDBJ databases">
        <authorList>
            <person name="Weist P."/>
        </authorList>
    </citation>
    <scope>NUCLEOTIDE SEQUENCE</scope>
</reference>